<dbReference type="EMBL" id="LR796241">
    <property type="protein sequence ID" value="CAB4131150.1"/>
    <property type="molecule type" value="Genomic_DNA"/>
</dbReference>
<evidence type="ECO:0000313" key="1">
    <source>
        <dbReference type="EMBL" id="CAB4131150.1"/>
    </source>
</evidence>
<sequence length="84" mass="9762">MNTTMLKLARHLWCIGHADRATQRTNMRKWVRSVRLLGDRWVMAAREPRLTTPVPDGKISSLVLPFPLRTPRSLHEAYEARKQA</sequence>
<gene>
    <name evidence="1" type="ORF">UFOVP126_48</name>
</gene>
<accession>A0A6J5LDX7</accession>
<organism evidence="1">
    <name type="scientific">uncultured Caudovirales phage</name>
    <dbReference type="NCBI Taxonomy" id="2100421"/>
    <lineage>
        <taxon>Viruses</taxon>
        <taxon>Duplodnaviria</taxon>
        <taxon>Heunggongvirae</taxon>
        <taxon>Uroviricota</taxon>
        <taxon>Caudoviricetes</taxon>
        <taxon>Peduoviridae</taxon>
        <taxon>Maltschvirus</taxon>
        <taxon>Maltschvirus maltsch</taxon>
    </lineage>
</organism>
<reference evidence="1" key="1">
    <citation type="submission" date="2020-04" db="EMBL/GenBank/DDBJ databases">
        <authorList>
            <person name="Chiriac C."/>
            <person name="Salcher M."/>
            <person name="Ghai R."/>
            <person name="Kavagutti S V."/>
        </authorList>
    </citation>
    <scope>NUCLEOTIDE SEQUENCE</scope>
</reference>
<proteinExistence type="predicted"/>
<protein>
    <submittedName>
        <fullName evidence="1">Uncharacterized protein</fullName>
    </submittedName>
</protein>
<name>A0A6J5LDX7_9CAUD</name>